<feature type="domain" description="Lon N-terminal" evidence="15">
    <location>
        <begin position="11"/>
        <end position="209"/>
    </location>
</feature>
<evidence type="ECO:0000259" key="14">
    <source>
        <dbReference type="PROSITE" id="PS51786"/>
    </source>
</evidence>
<dbReference type="InterPro" id="IPR054594">
    <property type="entry name" value="Lon_lid"/>
</dbReference>
<comment type="similarity">
    <text evidence="9 10 13">Belongs to the peptidase S16 family.</text>
</comment>
<evidence type="ECO:0000256" key="13">
    <source>
        <dbReference type="PROSITE-ProRule" id="PRU01122"/>
    </source>
</evidence>
<comment type="catalytic activity">
    <reaction evidence="9 10 13">
        <text>Hydrolysis of proteins in presence of ATP.</text>
        <dbReference type="EC" id="3.4.21.53"/>
    </reaction>
</comment>
<evidence type="ECO:0000256" key="5">
    <source>
        <dbReference type="ARBA" id="ARBA00022801"/>
    </source>
</evidence>
<dbReference type="GO" id="GO:0005524">
    <property type="term" value="F:ATP binding"/>
    <property type="evidence" value="ECO:0007669"/>
    <property type="project" value="UniProtKB-UniRule"/>
</dbReference>
<dbReference type="GO" id="GO:0004252">
    <property type="term" value="F:serine-type endopeptidase activity"/>
    <property type="evidence" value="ECO:0007669"/>
    <property type="project" value="UniProtKB-UniRule"/>
</dbReference>
<dbReference type="InterPro" id="IPR003593">
    <property type="entry name" value="AAA+_ATPase"/>
</dbReference>
<dbReference type="EC" id="3.4.21.53" evidence="9 10"/>
<dbReference type="GO" id="GO:0016887">
    <property type="term" value="F:ATP hydrolysis activity"/>
    <property type="evidence" value="ECO:0007669"/>
    <property type="project" value="UniProtKB-UniRule"/>
</dbReference>
<dbReference type="GO" id="GO:0043565">
    <property type="term" value="F:sequence-specific DNA binding"/>
    <property type="evidence" value="ECO:0007669"/>
    <property type="project" value="UniProtKB-UniRule"/>
</dbReference>
<dbReference type="GO" id="GO:0004176">
    <property type="term" value="F:ATP-dependent peptidase activity"/>
    <property type="evidence" value="ECO:0007669"/>
    <property type="project" value="UniProtKB-UniRule"/>
</dbReference>
<evidence type="ECO:0000256" key="7">
    <source>
        <dbReference type="ARBA" id="ARBA00022840"/>
    </source>
</evidence>
<comment type="subunit">
    <text evidence="9 10">Homohexamer. Organized in a ring with a central cavity.</text>
</comment>
<keyword evidence="7 9" id="KW-0067">ATP-binding</keyword>
<keyword evidence="4 9" id="KW-0547">Nucleotide-binding</keyword>
<keyword evidence="8 9" id="KW-0346">Stress response</keyword>
<keyword evidence="2 9" id="KW-0963">Cytoplasm</keyword>
<dbReference type="FunFam" id="1.20.5.5270:FF:000002">
    <property type="entry name" value="Lon protease homolog"/>
    <property type="match status" value="1"/>
</dbReference>
<keyword evidence="5 9" id="KW-0378">Hydrolase</keyword>
<dbReference type="NCBIfam" id="TIGR00763">
    <property type="entry name" value="lon"/>
    <property type="match status" value="1"/>
</dbReference>
<dbReference type="Gene3D" id="1.10.8.60">
    <property type="match status" value="1"/>
</dbReference>
<dbReference type="SMART" id="SM00464">
    <property type="entry name" value="LON"/>
    <property type="match status" value="1"/>
</dbReference>
<dbReference type="PANTHER" id="PTHR10046">
    <property type="entry name" value="ATP DEPENDENT LON PROTEASE FAMILY MEMBER"/>
    <property type="match status" value="1"/>
</dbReference>
<dbReference type="EMBL" id="MFDB01000028">
    <property type="protein sequence ID" value="OGE32313.1"/>
    <property type="molecule type" value="Genomic_DNA"/>
</dbReference>
<dbReference type="AlphaFoldDB" id="A0A1F5JUK7"/>
<evidence type="ECO:0000256" key="6">
    <source>
        <dbReference type="ARBA" id="ARBA00022825"/>
    </source>
</evidence>
<dbReference type="PRINTS" id="PR00830">
    <property type="entry name" value="ENDOLAPTASE"/>
</dbReference>
<evidence type="ECO:0000256" key="9">
    <source>
        <dbReference type="HAMAP-Rule" id="MF_01973"/>
    </source>
</evidence>
<gene>
    <name evidence="9" type="primary">lon</name>
    <name evidence="16" type="ORF">A3D83_02660</name>
</gene>
<dbReference type="CDD" id="cd19500">
    <property type="entry name" value="RecA-like_Lon"/>
    <property type="match status" value="1"/>
</dbReference>
<dbReference type="PIRSF" id="PIRSF001174">
    <property type="entry name" value="Lon_proteas"/>
    <property type="match status" value="1"/>
</dbReference>
<evidence type="ECO:0000256" key="8">
    <source>
        <dbReference type="ARBA" id="ARBA00023016"/>
    </source>
</evidence>
<protein>
    <recommendedName>
        <fullName evidence="9 10">Lon protease</fullName>
        <ecNumber evidence="9 10">3.4.21.53</ecNumber>
    </recommendedName>
    <alternativeName>
        <fullName evidence="9">ATP-dependent protease La</fullName>
    </alternativeName>
</protein>
<dbReference type="HAMAP" id="MF_01973">
    <property type="entry name" value="lon_bact"/>
    <property type="match status" value="1"/>
</dbReference>
<name>A0A1F5JUK7_9BACT</name>
<evidence type="ECO:0000259" key="15">
    <source>
        <dbReference type="PROSITE" id="PS51787"/>
    </source>
</evidence>
<proteinExistence type="evidence at transcript level"/>
<organism evidence="16 17">
    <name type="scientific">Candidatus Daviesbacteria bacterium RIFCSPHIGHO2_02_FULL_41_10</name>
    <dbReference type="NCBI Taxonomy" id="1797774"/>
    <lineage>
        <taxon>Bacteria</taxon>
        <taxon>Candidatus Daviesiibacteriota</taxon>
    </lineage>
</organism>
<dbReference type="SUPFAM" id="SSF54211">
    <property type="entry name" value="Ribosomal protein S5 domain 2-like"/>
    <property type="match status" value="1"/>
</dbReference>
<comment type="function">
    <text evidence="9">ATP-dependent serine protease that mediates the selective degradation of mutant and abnormal proteins as well as certain short-lived regulatory proteins. Required for cellular homeostasis and for survival from DNA damage and developmental changes induced by stress. Degrades polypeptides processively to yield small peptide fragments that are 5 to 10 amino acids long. Binds to DNA in a double-stranded, site-specific manner.</text>
</comment>
<dbReference type="SUPFAM" id="SSF52540">
    <property type="entry name" value="P-loop containing nucleoside triphosphate hydrolases"/>
    <property type="match status" value="1"/>
</dbReference>
<sequence>MTEPLKFKPTMPVGPLRDTVIFPGNSVPIISGRPKSKIALDLAWNSDKLIVFVTQKNSKIEDPTDKDLYKVGTVCLIRRVVKNPEGEYTLQAEGLSRVYLKNFTKIDPYLEAEIEEIPDLYEKSEQTEAQVRTVREQVKRFLELGGNPFFDQSNFANWSLFTYSDDPNQLVNSITQAVDFKTIDKQQILEMVSAQERLQRLSELLAKEVRILEISQKIHSQTQERVSKMTKEAILREQMKSIEEELGGADTEHQEIKEFELKIKSAGMPKEVLERAKKELGRLAKMSSYNPEAGYIRNYLEWLTDLPWKPEKRGKVELKKAEGILEEDHYGLKKVKERIIEYLAVLKLAGKMRGPILCFVGPPGTGKTSIGKSIARALNRKFVKISLGGIRDEAEIRGHRRTYVGSMPGRIIQGIKQAKTTNPVFMLDEIDKIGADYRGDPSAALLEALDPEQNEGFSDHYLEVPFDLSNVMFITTANILDTIPPALKDRLEVIRYPGYTEDEKFHIGKKFLIPKQLQNHGLTEKQLEFEDQAIYSIIREYTREAGVRSLERELSAVLRKVARKIAEGNGGVKKFVVSPEDVHKFLGPIKFLPILAEKEDEIGMVTGLSVTEAGGEVLFIEVTLMPGKGTLILTGQLGDVMKESGQAAMSYVRSHWLDLGLPEKFFQKVDVHVHVPEGAIPKDGPSAGISLTTAIVSAFTKIPVHKEIAMTGEVTLRGRVLEIGGFKEKVLAAHRAGVKIIVAPADNEKDLEDIPDFVQKDLRFVFAKHMDDVLRVALVRPPQPASRKRVPVIPPVYVA</sequence>
<evidence type="ECO:0000256" key="10">
    <source>
        <dbReference type="PIRNR" id="PIRNR001174"/>
    </source>
</evidence>
<dbReference type="InterPro" id="IPR027417">
    <property type="entry name" value="P-loop_NTPase"/>
</dbReference>
<dbReference type="GO" id="GO:0034605">
    <property type="term" value="P:cellular response to heat"/>
    <property type="evidence" value="ECO:0007669"/>
    <property type="project" value="UniProtKB-UniRule"/>
</dbReference>
<keyword evidence="6 9" id="KW-0720">Serine protease</keyword>
<dbReference type="InterPro" id="IPR003111">
    <property type="entry name" value="Lon_prtase_N"/>
</dbReference>
<comment type="subcellular location">
    <subcellularLocation>
        <location evidence="1 9 10">Cytoplasm</location>
    </subcellularLocation>
</comment>
<evidence type="ECO:0000256" key="11">
    <source>
        <dbReference type="PIRSR" id="PIRSR001174-1"/>
    </source>
</evidence>
<dbReference type="Pfam" id="PF02190">
    <property type="entry name" value="LON_substr_bdg"/>
    <property type="match status" value="1"/>
</dbReference>
<evidence type="ECO:0000313" key="17">
    <source>
        <dbReference type="Proteomes" id="UP000177258"/>
    </source>
</evidence>
<dbReference type="Proteomes" id="UP000177258">
    <property type="component" value="Unassembled WGS sequence"/>
</dbReference>
<evidence type="ECO:0000256" key="3">
    <source>
        <dbReference type="ARBA" id="ARBA00022670"/>
    </source>
</evidence>
<evidence type="ECO:0000313" key="16">
    <source>
        <dbReference type="EMBL" id="OGE32313.1"/>
    </source>
</evidence>
<dbReference type="GO" id="GO:0005737">
    <property type="term" value="C:cytoplasm"/>
    <property type="evidence" value="ECO:0007669"/>
    <property type="project" value="UniProtKB-SubCell"/>
</dbReference>
<dbReference type="Pfam" id="PF05362">
    <property type="entry name" value="Lon_C"/>
    <property type="match status" value="1"/>
</dbReference>
<evidence type="ECO:0000256" key="1">
    <source>
        <dbReference type="ARBA" id="ARBA00004496"/>
    </source>
</evidence>
<dbReference type="Gene3D" id="2.30.130.40">
    <property type="entry name" value="LON domain-like"/>
    <property type="match status" value="1"/>
</dbReference>
<feature type="active site" evidence="9 11">
    <location>
        <position position="729"/>
    </location>
</feature>
<dbReference type="PROSITE" id="PS51787">
    <property type="entry name" value="LON_N"/>
    <property type="match status" value="1"/>
</dbReference>
<feature type="active site" evidence="9 11">
    <location>
        <position position="686"/>
    </location>
</feature>
<dbReference type="InterPro" id="IPR027065">
    <property type="entry name" value="Lon_Prtase"/>
</dbReference>
<dbReference type="InterPro" id="IPR003959">
    <property type="entry name" value="ATPase_AAA_core"/>
</dbReference>
<dbReference type="InterPro" id="IPR014721">
    <property type="entry name" value="Ribsml_uS5_D2-typ_fold_subgr"/>
</dbReference>
<comment type="caution">
    <text evidence="16">The sequence shown here is derived from an EMBL/GenBank/DDBJ whole genome shotgun (WGS) entry which is preliminary data.</text>
</comment>
<dbReference type="Pfam" id="PF22667">
    <property type="entry name" value="Lon_lid"/>
    <property type="match status" value="1"/>
</dbReference>
<dbReference type="SMART" id="SM00382">
    <property type="entry name" value="AAA"/>
    <property type="match status" value="1"/>
</dbReference>
<dbReference type="SUPFAM" id="SSF88697">
    <property type="entry name" value="PUA domain-like"/>
    <property type="match status" value="1"/>
</dbReference>
<feature type="domain" description="Lon proteolytic" evidence="14">
    <location>
        <begin position="599"/>
        <end position="780"/>
    </location>
</feature>
<dbReference type="InterPro" id="IPR027543">
    <property type="entry name" value="Lon_bac"/>
</dbReference>
<comment type="induction">
    <text evidence="9">By heat shock.</text>
</comment>
<dbReference type="InterPro" id="IPR004815">
    <property type="entry name" value="Lon_bac/euk-typ"/>
</dbReference>
<feature type="binding site" evidence="9 12">
    <location>
        <begin position="361"/>
        <end position="368"/>
    </location>
    <ligand>
        <name>ATP</name>
        <dbReference type="ChEBI" id="CHEBI:30616"/>
    </ligand>
</feature>
<reference evidence="16 17" key="1">
    <citation type="journal article" date="2016" name="Nat. Commun.">
        <title>Thousands of microbial genomes shed light on interconnected biogeochemical processes in an aquifer system.</title>
        <authorList>
            <person name="Anantharaman K."/>
            <person name="Brown C.T."/>
            <person name="Hug L.A."/>
            <person name="Sharon I."/>
            <person name="Castelle C.J."/>
            <person name="Probst A.J."/>
            <person name="Thomas B.C."/>
            <person name="Singh A."/>
            <person name="Wilkins M.J."/>
            <person name="Karaoz U."/>
            <person name="Brodie E.L."/>
            <person name="Williams K.H."/>
            <person name="Hubbard S.S."/>
            <person name="Banfield J.F."/>
        </authorList>
    </citation>
    <scope>NUCLEOTIDE SEQUENCE [LARGE SCALE GENOMIC DNA]</scope>
</reference>
<keyword evidence="3 9" id="KW-0645">Protease</keyword>
<accession>A0A1F5JUK7</accession>
<dbReference type="Pfam" id="PF00004">
    <property type="entry name" value="AAA"/>
    <property type="match status" value="1"/>
</dbReference>
<evidence type="ECO:0000256" key="2">
    <source>
        <dbReference type="ARBA" id="ARBA00022490"/>
    </source>
</evidence>
<evidence type="ECO:0000256" key="12">
    <source>
        <dbReference type="PIRSR" id="PIRSR001174-2"/>
    </source>
</evidence>
<dbReference type="GO" id="GO:0006515">
    <property type="term" value="P:protein quality control for misfolded or incompletely synthesized proteins"/>
    <property type="evidence" value="ECO:0007669"/>
    <property type="project" value="UniProtKB-UniRule"/>
</dbReference>
<evidence type="ECO:0000256" key="4">
    <source>
        <dbReference type="ARBA" id="ARBA00022741"/>
    </source>
</evidence>
<dbReference type="Gene3D" id="1.20.58.1480">
    <property type="match status" value="1"/>
</dbReference>
<dbReference type="Gene3D" id="1.20.5.5270">
    <property type="match status" value="1"/>
</dbReference>
<dbReference type="PROSITE" id="PS51786">
    <property type="entry name" value="LON_PROTEOLYTIC"/>
    <property type="match status" value="1"/>
</dbReference>
<dbReference type="InterPro" id="IPR020568">
    <property type="entry name" value="Ribosomal_Su5_D2-typ_SF"/>
</dbReference>
<dbReference type="InterPro" id="IPR008269">
    <property type="entry name" value="Lon_proteolytic"/>
</dbReference>
<dbReference type="FunFam" id="3.40.50.300:FF:000382">
    <property type="entry name" value="Lon protease homolog 2, peroxisomal"/>
    <property type="match status" value="1"/>
</dbReference>
<dbReference type="InterPro" id="IPR015947">
    <property type="entry name" value="PUA-like_sf"/>
</dbReference>
<dbReference type="Gene3D" id="3.30.230.10">
    <property type="match status" value="1"/>
</dbReference>
<dbReference type="Gene3D" id="3.40.50.300">
    <property type="entry name" value="P-loop containing nucleotide triphosphate hydrolases"/>
    <property type="match status" value="1"/>
</dbReference>
<dbReference type="InterPro" id="IPR046336">
    <property type="entry name" value="Lon_prtase_N_sf"/>
</dbReference>